<dbReference type="Proteomes" id="UP000056090">
    <property type="component" value="Chromosome"/>
</dbReference>
<dbReference type="GeneID" id="78254089"/>
<dbReference type="RefSeq" id="WP_044056110.1">
    <property type="nucleotide sequence ID" value="NZ_CBCSKJ010000002.1"/>
</dbReference>
<dbReference type="AlphaFoldDB" id="A0A075P3N1"/>
<keyword evidence="2" id="KW-1185">Reference proteome</keyword>
<organism evidence="1 2">
    <name type="scientific">Alteromonas australica</name>
    <dbReference type="NCBI Taxonomy" id="589873"/>
    <lineage>
        <taxon>Bacteria</taxon>
        <taxon>Pseudomonadati</taxon>
        <taxon>Pseudomonadota</taxon>
        <taxon>Gammaproteobacteria</taxon>
        <taxon>Alteromonadales</taxon>
        <taxon>Alteromonadaceae</taxon>
        <taxon>Alteromonas/Salinimonas group</taxon>
        <taxon>Alteromonas</taxon>
    </lineage>
</organism>
<reference evidence="1 2" key="1">
    <citation type="submission" date="2014-06" db="EMBL/GenBank/DDBJ databases">
        <title>Genomes of Alteromonas australica, a world apart.</title>
        <authorList>
            <person name="Gonzaga A."/>
            <person name="Lopez-Perez M."/>
            <person name="Rodriguez-Valera F."/>
        </authorList>
    </citation>
    <scope>NUCLEOTIDE SEQUENCE [LARGE SCALE GENOMIC DNA]</scope>
    <source>
        <strain evidence="1 2">H 17</strain>
    </source>
</reference>
<sequence length="153" mass="17792">MSETILSSTTYGAGKSTRPKCFSDIIVFGNFQQTFLKKPRPTEAECLAFKLYKKLFCVKYPIGSPDVLALHISQLLNHYSSTRYSNDKSTSQDEKLNYYSAIFDYYNQELYKGEKTLTLKLILNDKEFDRKLSKYNVLKNPFDKQKSFLTPFD</sequence>
<proteinExistence type="predicted"/>
<accession>A0A075P3N1</accession>
<dbReference type="KEGG" id="aal:EP13_03950"/>
<name>A0A075P3N1_9ALTE</name>
<protein>
    <submittedName>
        <fullName evidence="1">Uncharacterized protein</fullName>
    </submittedName>
</protein>
<evidence type="ECO:0000313" key="2">
    <source>
        <dbReference type="Proteomes" id="UP000056090"/>
    </source>
</evidence>
<gene>
    <name evidence="1" type="ORF">EP13_03950</name>
</gene>
<dbReference type="EMBL" id="CP008849">
    <property type="protein sequence ID" value="AIF97917.1"/>
    <property type="molecule type" value="Genomic_DNA"/>
</dbReference>
<evidence type="ECO:0000313" key="1">
    <source>
        <dbReference type="EMBL" id="AIF97917.1"/>
    </source>
</evidence>